<dbReference type="Pfam" id="PF00205">
    <property type="entry name" value="TPP_enzyme_M"/>
    <property type="match status" value="1"/>
</dbReference>
<keyword evidence="2 3" id="KW-0786">Thiamine pyrophosphate</keyword>
<evidence type="ECO:0000256" key="1">
    <source>
        <dbReference type="ARBA" id="ARBA00007812"/>
    </source>
</evidence>
<evidence type="ECO:0000256" key="3">
    <source>
        <dbReference type="RuleBase" id="RU362132"/>
    </source>
</evidence>
<evidence type="ECO:0000256" key="2">
    <source>
        <dbReference type="ARBA" id="ARBA00023052"/>
    </source>
</evidence>
<dbReference type="Gene3D" id="3.40.50.970">
    <property type="match status" value="2"/>
</dbReference>
<dbReference type="SUPFAM" id="SSF52467">
    <property type="entry name" value="DHS-like NAD/FAD-binding domain"/>
    <property type="match status" value="1"/>
</dbReference>
<dbReference type="SUPFAM" id="SSF52518">
    <property type="entry name" value="Thiamin diphosphate-binding fold (THDP-binding)"/>
    <property type="match status" value="2"/>
</dbReference>
<dbReference type="PANTHER" id="PTHR18968:SF13">
    <property type="entry name" value="ACETOLACTATE SYNTHASE CATALYTIC SUBUNIT, MITOCHONDRIAL"/>
    <property type="match status" value="1"/>
</dbReference>
<keyword evidence="8" id="KW-1185">Reference proteome</keyword>
<accession>A0ABT2NNT6</accession>
<dbReference type="PANTHER" id="PTHR18968">
    <property type="entry name" value="THIAMINE PYROPHOSPHATE ENZYMES"/>
    <property type="match status" value="1"/>
</dbReference>
<comment type="caution">
    <text evidence="7">The sequence shown here is derived from an EMBL/GenBank/DDBJ whole genome shotgun (WGS) entry which is preliminary data.</text>
</comment>
<comment type="similarity">
    <text evidence="1 3">Belongs to the TPP enzyme family.</text>
</comment>
<name>A0ABT2NNT6_9RHOB</name>
<dbReference type="Proteomes" id="UP001205601">
    <property type="component" value="Unassembled WGS sequence"/>
</dbReference>
<proteinExistence type="inferred from homology"/>
<gene>
    <name evidence="7" type="ORF">N5I32_09560</name>
</gene>
<dbReference type="InterPro" id="IPR029035">
    <property type="entry name" value="DHS-like_NAD/FAD-binding_dom"/>
</dbReference>
<evidence type="ECO:0000313" key="8">
    <source>
        <dbReference type="Proteomes" id="UP001205601"/>
    </source>
</evidence>
<dbReference type="InterPro" id="IPR045229">
    <property type="entry name" value="TPP_enz"/>
</dbReference>
<dbReference type="RefSeq" id="WP_261495230.1">
    <property type="nucleotide sequence ID" value="NZ_JAOCQF010000001.1"/>
</dbReference>
<keyword evidence="7" id="KW-0456">Lyase</keyword>
<dbReference type="InterPro" id="IPR011766">
    <property type="entry name" value="TPP_enzyme_TPP-bd"/>
</dbReference>
<feature type="domain" description="Thiamine pyrophosphate enzyme TPP-binding" evidence="5">
    <location>
        <begin position="375"/>
        <end position="520"/>
    </location>
</feature>
<evidence type="ECO:0000259" key="5">
    <source>
        <dbReference type="Pfam" id="PF02775"/>
    </source>
</evidence>
<dbReference type="InterPro" id="IPR029061">
    <property type="entry name" value="THDP-binding"/>
</dbReference>
<evidence type="ECO:0000259" key="6">
    <source>
        <dbReference type="Pfam" id="PF02776"/>
    </source>
</evidence>
<dbReference type="InterPro" id="IPR012000">
    <property type="entry name" value="Thiamin_PyroP_enz_cen_dom"/>
</dbReference>
<dbReference type="GO" id="GO:0047435">
    <property type="term" value="F:5-guanidino-2-oxopentanoate decarboxylase activity"/>
    <property type="evidence" value="ECO:0007669"/>
    <property type="project" value="UniProtKB-EC"/>
</dbReference>
<dbReference type="EMBL" id="JAOCQF010000001">
    <property type="protein sequence ID" value="MCT8329758.1"/>
    <property type="molecule type" value="Genomic_DNA"/>
</dbReference>
<dbReference type="EC" id="4.1.1.75" evidence="7"/>
<feature type="domain" description="Thiamine pyrophosphate enzyme N-terminal TPP-binding" evidence="6">
    <location>
        <begin position="7"/>
        <end position="120"/>
    </location>
</feature>
<evidence type="ECO:0000313" key="7">
    <source>
        <dbReference type="EMBL" id="MCT8329758.1"/>
    </source>
</evidence>
<feature type="domain" description="Thiamine pyrophosphate enzyme central" evidence="4">
    <location>
        <begin position="191"/>
        <end position="320"/>
    </location>
</feature>
<organism evidence="7 8">
    <name type="scientific">Albidovulum sediminis</name>
    <dbReference type="NCBI Taxonomy" id="3066345"/>
    <lineage>
        <taxon>Bacteria</taxon>
        <taxon>Pseudomonadati</taxon>
        <taxon>Pseudomonadota</taxon>
        <taxon>Alphaproteobacteria</taxon>
        <taxon>Rhodobacterales</taxon>
        <taxon>Paracoccaceae</taxon>
        <taxon>Albidovulum</taxon>
    </lineage>
</organism>
<dbReference type="Pfam" id="PF02775">
    <property type="entry name" value="TPP_enzyme_C"/>
    <property type="match status" value="1"/>
</dbReference>
<dbReference type="Gene3D" id="3.40.50.1220">
    <property type="entry name" value="TPP-binding domain"/>
    <property type="match status" value="1"/>
</dbReference>
<evidence type="ECO:0000259" key="4">
    <source>
        <dbReference type="Pfam" id="PF00205"/>
    </source>
</evidence>
<dbReference type="InterPro" id="IPR012001">
    <property type="entry name" value="Thiamin_PyroP_enz_TPP-bd_dom"/>
</dbReference>
<protein>
    <submittedName>
        <fullName evidence="7">5-guanidino-2-oxopentanoate decarboxylase</fullName>
        <ecNumber evidence="7">4.1.1.75</ecNumber>
    </submittedName>
</protein>
<sequence>MVERPLGAQLSHMLKSRGVEVIFGIPGVHNVELYRGIEEAGLRHVLARHEQGAGFMADGYARATGRPGVAYVITGPGLTNILTPLGQAYSDSVPVLAISSCLNRADLGIGRARLHEMKDQEGAAATVCDWSKTAMDAQSAYHLVDRAFAEFAAARPRPKHMQVPIEVLGALAPEFAPPRALPALPVAPDVSAVAARIGAARRPLFVFGGGARGGWQAARRVLAATGAASIVTYAGRGIVAPGDPLYLGSFFARPEAERILARADLIVAVGTELSEVDAWRPQALPDVPLVRVDIDPAELCDGHAAEMPVLGDAAAFLEALAAALPARPASGWDAAEIAATRARWRAETDAERPGIVRIADALHACLPARTRIFSDMTQFAYVAKEVWDMAEPGLWHHPYGFGTLGYAMPAAIGGKVGLPDDPVVAIAGDYGLQYTIQELGTAVELGLPLPILVWDNGKLKEIEESMVRSQIAPNAVVARNPDFLRLAEAYEAHAVRPDTLSGLQAAVTAALAADRPTLIHMTPDMA</sequence>
<dbReference type="CDD" id="cd00568">
    <property type="entry name" value="TPP_enzymes"/>
    <property type="match status" value="1"/>
</dbReference>
<dbReference type="NCBIfam" id="NF005712">
    <property type="entry name" value="PRK07524.1"/>
    <property type="match status" value="1"/>
</dbReference>
<dbReference type="CDD" id="cd07035">
    <property type="entry name" value="TPP_PYR_POX_like"/>
    <property type="match status" value="1"/>
</dbReference>
<reference evidence="8" key="1">
    <citation type="submission" date="2023-07" db="EMBL/GenBank/DDBJ databases">
        <title>Defluviimonas sediminis sp. nov., isolated from mangrove sediment.</title>
        <authorList>
            <person name="Liu L."/>
            <person name="Li J."/>
            <person name="Huang Y."/>
            <person name="Pan J."/>
            <person name="Li M."/>
        </authorList>
    </citation>
    <scope>NUCLEOTIDE SEQUENCE [LARGE SCALE GENOMIC DNA]</scope>
    <source>
        <strain evidence="8">FT324</strain>
    </source>
</reference>
<dbReference type="Pfam" id="PF02776">
    <property type="entry name" value="TPP_enzyme_N"/>
    <property type="match status" value="1"/>
</dbReference>